<keyword evidence="10" id="KW-0732">Signal</keyword>
<dbReference type="InterPro" id="IPR009056">
    <property type="entry name" value="Cyt_c-like_dom"/>
</dbReference>
<keyword evidence="5" id="KW-0574">Periplasm</keyword>
<dbReference type="InterPro" id="IPR008168">
    <property type="entry name" value="Cyt_C_IC"/>
</dbReference>
<feature type="binding site" description="covalent" evidence="8">
    <location>
        <position position="35"/>
    </location>
    <ligand>
        <name>heme c</name>
        <dbReference type="ChEBI" id="CHEBI:61717"/>
        <label>1</label>
    </ligand>
</feature>
<dbReference type="PIRSF" id="PIRSF000005">
    <property type="entry name" value="Cytochrome_c4"/>
    <property type="match status" value="1"/>
</dbReference>
<feature type="binding site" description="covalent" evidence="8">
    <location>
        <position position="132"/>
    </location>
    <ligand>
        <name>heme c</name>
        <dbReference type="ChEBI" id="CHEBI:61717"/>
        <label>2</label>
    </ligand>
</feature>
<gene>
    <name evidence="12" type="ORF">ENJ98_04760</name>
</gene>
<dbReference type="Gene3D" id="1.10.760.10">
    <property type="entry name" value="Cytochrome c-like domain"/>
    <property type="match status" value="2"/>
</dbReference>
<dbReference type="GO" id="GO:0009055">
    <property type="term" value="F:electron transfer activity"/>
    <property type="evidence" value="ECO:0007669"/>
    <property type="project" value="InterPro"/>
</dbReference>
<evidence type="ECO:0000256" key="10">
    <source>
        <dbReference type="SAM" id="SignalP"/>
    </source>
</evidence>
<evidence type="ECO:0000256" key="7">
    <source>
        <dbReference type="ARBA" id="ARBA00023004"/>
    </source>
</evidence>
<evidence type="ECO:0000256" key="5">
    <source>
        <dbReference type="ARBA" id="ARBA00022764"/>
    </source>
</evidence>
<comment type="subcellular location">
    <subcellularLocation>
        <location evidence="1">Periplasm</location>
    </subcellularLocation>
</comment>
<evidence type="ECO:0000256" key="8">
    <source>
        <dbReference type="PIRSR" id="PIRSR000005-1"/>
    </source>
</evidence>
<accession>A0A7C5NA61</accession>
<feature type="binding site" description="axial binding residue" evidence="9">
    <location>
        <position position="79"/>
    </location>
    <ligand>
        <name>heme c</name>
        <dbReference type="ChEBI" id="CHEBI:61717"/>
        <label>1</label>
    </ligand>
    <ligandPart>
        <name>Fe</name>
        <dbReference type="ChEBI" id="CHEBI:18248"/>
    </ligandPart>
</feature>
<evidence type="ECO:0000256" key="3">
    <source>
        <dbReference type="ARBA" id="ARBA00022617"/>
    </source>
</evidence>
<feature type="domain" description="Cytochrome c" evidence="11">
    <location>
        <begin position="111"/>
        <end position="202"/>
    </location>
</feature>
<dbReference type="Pfam" id="PF00034">
    <property type="entry name" value="Cytochrom_C"/>
    <property type="match status" value="2"/>
</dbReference>
<proteinExistence type="predicted"/>
<evidence type="ECO:0000256" key="4">
    <source>
        <dbReference type="ARBA" id="ARBA00022723"/>
    </source>
</evidence>
<keyword evidence="4 9" id="KW-0479">Metal-binding</keyword>
<keyword evidence="7 9" id="KW-0408">Iron</keyword>
<reference evidence="12" key="1">
    <citation type="journal article" date="2020" name="mSystems">
        <title>Genome- and Community-Level Interaction Insights into Carbon Utilization and Element Cycling Functions of Hydrothermarchaeota in Hydrothermal Sediment.</title>
        <authorList>
            <person name="Zhou Z."/>
            <person name="Liu Y."/>
            <person name="Xu W."/>
            <person name="Pan J."/>
            <person name="Luo Z.H."/>
            <person name="Li M."/>
        </authorList>
    </citation>
    <scope>NUCLEOTIDE SEQUENCE [LARGE SCALE GENOMIC DNA]</scope>
    <source>
        <strain evidence="12">HyVt-535</strain>
    </source>
</reference>
<evidence type="ECO:0000313" key="12">
    <source>
        <dbReference type="EMBL" id="HHH13527.1"/>
    </source>
</evidence>
<feature type="chain" id="PRO_5027589471" evidence="10">
    <location>
        <begin position="22"/>
        <end position="202"/>
    </location>
</feature>
<feature type="binding site" description="axial binding residue" evidence="9">
    <location>
        <position position="39"/>
    </location>
    <ligand>
        <name>heme c</name>
        <dbReference type="ChEBI" id="CHEBI:61717"/>
        <label>1</label>
    </ligand>
    <ligandPart>
        <name>Fe</name>
        <dbReference type="ChEBI" id="CHEBI:18248"/>
    </ligandPart>
</feature>
<sequence length="202" mass="21078">MKKVVWIASLLALASTGAVQAAGDVEAGKVKSAVCAACHGADGNSGANPLWPKLAGQHPEYIVKQLHDFKAQKRTDGTMSPMATPLTDKEIEDLAAYFSSQKRTVGEAAADKVALGEQLYRAGDSVRGVPACSGCHGPAGNGNGPARFPAIGGQTAAYVAKQLKDFRAGTRTNDMNGMMRGVASMMSDEQIEAVSQYVQGLH</sequence>
<dbReference type="PANTHER" id="PTHR33751">
    <property type="entry name" value="CBB3-TYPE CYTOCHROME C OXIDASE SUBUNIT FIXP"/>
    <property type="match status" value="1"/>
</dbReference>
<dbReference type="InterPro" id="IPR050597">
    <property type="entry name" value="Cytochrome_c_Oxidase_Subunit"/>
</dbReference>
<dbReference type="InterPro" id="IPR024167">
    <property type="entry name" value="Cytochrome_c4-like"/>
</dbReference>
<name>A0A7C5NA61_9GAMM</name>
<dbReference type="GO" id="GO:0005506">
    <property type="term" value="F:iron ion binding"/>
    <property type="evidence" value="ECO:0007669"/>
    <property type="project" value="InterPro"/>
</dbReference>
<comment type="PTM">
    <text evidence="8">Binds 2 heme c groups covalently per subunit.</text>
</comment>
<evidence type="ECO:0000256" key="6">
    <source>
        <dbReference type="ARBA" id="ARBA00022982"/>
    </source>
</evidence>
<feature type="binding site" description="axial binding residue" evidence="9">
    <location>
        <position position="179"/>
    </location>
    <ligand>
        <name>heme c</name>
        <dbReference type="ChEBI" id="CHEBI:61717"/>
        <label>2</label>
    </ligand>
    <ligandPart>
        <name>Fe</name>
        <dbReference type="ChEBI" id="CHEBI:18248"/>
    </ligandPart>
</feature>
<protein>
    <submittedName>
        <fullName evidence="12">Cytochrome c4</fullName>
    </submittedName>
</protein>
<feature type="signal peptide" evidence="10">
    <location>
        <begin position="1"/>
        <end position="21"/>
    </location>
</feature>
<evidence type="ECO:0000256" key="9">
    <source>
        <dbReference type="PIRSR" id="PIRSR000005-2"/>
    </source>
</evidence>
<dbReference type="EMBL" id="DROM01000286">
    <property type="protein sequence ID" value="HHH13527.1"/>
    <property type="molecule type" value="Genomic_DNA"/>
</dbReference>
<feature type="binding site" description="covalent" evidence="8">
    <location>
        <position position="38"/>
    </location>
    <ligand>
        <name>heme c</name>
        <dbReference type="ChEBI" id="CHEBI:61717"/>
        <label>1</label>
    </ligand>
</feature>
<evidence type="ECO:0000259" key="11">
    <source>
        <dbReference type="PROSITE" id="PS51007"/>
    </source>
</evidence>
<evidence type="ECO:0000256" key="1">
    <source>
        <dbReference type="ARBA" id="ARBA00004418"/>
    </source>
</evidence>
<keyword evidence="6" id="KW-0249">Electron transport</keyword>
<organism evidence="12">
    <name type="scientific">Thiolapillus brandeum</name>
    <dbReference type="NCBI Taxonomy" id="1076588"/>
    <lineage>
        <taxon>Bacteria</taxon>
        <taxon>Pseudomonadati</taxon>
        <taxon>Pseudomonadota</taxon>
        <taxon>Gammaproteobacteria</taxon>
        <taxon>Chromatiales</taxon>
        <taxon>Sedimenticolaceae</taxon>
        <taxon>Thiolapillus</taxon>
    </lineage>
</organism>
<evidence type="ECO:0000256" key="2">
    <source>
        <dbReference type="ARBA" id="ARBA00022448"/>
    </source>
</evidence>
<dbReference type="SUPFAM" id="SSF46626">
    <property type="entry name" value="Cytochrome c"/>
    <property type="match status" value="2"/>
</dbReference>
<dbReference type="GO" id="GO:0020037">
    <property type="term" value="F:heme binding"/>
    <property type="evidence" value="ECO:0007669"/>
    <property type="project" value="InterPro"/>
</dbReference>
<dbReference type="GO" id="GO:0042597">
    <property type="term" value="C:periplasmic space"/>
    <property type="evidence" value="ECO:0007669"/>
    <property type="project" value="UniProtKB-SubCell"/>
</dbReference>
<dbReference type="AlphaFoldDB" id="A0A7C5NA61"/>
<dbReference type="PROSITE" id="PS51007">
    <property type="entry name" value="CYTC"/>
    <property type="match status" value="2"/>
</dbReference>
<feature type="domain" description="Cytochrome c" evidence="11">
    <location>
        <begin position="23"/>
        <end position="102"/>
    </location>
</feature>
<dbReference type="PRINTS" id="PR00605">
    <property type="entry name" value="CYTCHROMECIC"/>
</dbReference>
<dbReference type="InterPro" id="IPR036909">
    <property type="entry name" value="Cyt_c-like_dom_sf"/>
</dbReference>
<keyword evidence="2" id="KW-0813">Transport</keyword>
<dbReference type="PANTHER" id="PTHR33751:SF9">
    <property type="entry name" value="CYTOCHROME C4"/>
    <property type="match status" value="1"/>
</dbReference>
<dbReference type="Proteomes" id="UP000886100">
    <property type="component" value="Unassembled WGS sequence"/>
</dbReference>
<comment type="caution">
    <text evidence="12">The sequence shown here is derived from an EMBL/GenBank/DDBJ whole genome shotgun (WGS) entry which is preliminary data.</text>
</comment>
<feature type="binding site" description="axial binding residue" evidence="9">
    <location>
        <position position="136"/>
    </location>
    <ligand>
        <name>heme c</name>
        <dbReference type="ChEBI" id="CHEBI:61717"/>
        <label>2</label>
    </ligand>
    <ligandPart>
        <name>Fe</name>
        <dbReference type="ChEBI" id="CHEBI:18248"/>
    </ligandPart>
</feature>
<keyword evidence="3 8" id="KW-0349">Heme</keyword>
<feature type="binding site" description="covalent" evidence="8">
    <location>
        <position position="135"/>
    </location>
    <ligand>
        <name>heme c</name>
        <dbReference type="ChEBI" id="CHEBI:61717"/>
        <label>2</label>
    </ligand>
</feature>